<name>A0A9W6ZLG6_9STRA</name>
<feature type="compositionally biased region" description="Acidic residues" evidence="2">
    <location>
        <begin position="599"/>
        <end position="616"/>
    </location>
</feature>
<keyword evidence="4" id="KW-1185">Reference proteome</keyword>
<dbReference type="EMBL" id="BRXY01000040">
    <property type="protein sequence ID" value="GMH56577.1"/>
    <property type="molecule type" value="Genomic_DNA"/>
</dbReference>
<feature type="compositionally biased region" description="Acidic residues" evidence="2">
    <location>
        <begin position="438"/>
        <end position="496"/>
    </location>
</feature>
<protein>
    <submittedName>
        <fullName evidence="3">Uncharacterized protein</fullName>
    </submittedName>
</protein>
<feature type="coiled-coil region" evidence="1">
    <location>
        <begin position="84"/>
        <end position="138"/>
    </location>
</feature>
<dbReference type="Proteomes" id="UP001165085">
    <property type="component" value="Unassembled WGS sequence"/>
</dbReference>
<feature type="region of interest" description="Disordered" evidence="2">
    <location>
        <begin position="388"/>
        <end position="513"/>
    </location>
</feature>
<dbReference type="OrthoDB" id="203779at2759"/>
<feature type="compositionally biased region" description="Basic and acidic residues" evidence="2">
    <location>
        <begin position="388"/>
        <end position="416"/>
    </location>
</feature>
<organism evidence="3 4">
    <name type="scientific">Triparma strigata</name>
    <dbReference type="NCBI Taxonomy" id="1606541"/>
    <lineage>
        <taxon>Eukaryota</taxon>
        <taxon>Sar</taxon>
        <taxon>Stramenopiles</taxon>
        <taxon>Ochrophyta</taxon>
        <taxon>Bolidophyceae</taxon>
        <taxon>Parmales</taxon>
        <taxon>Triparmaceae</taxon>
        <taxon>Triparma</taxon>
    </lineage>
</organism>
<comment type="caution">
    <text evidence="3">The sequence shown here is derived from an EMBL/GenBank/DDBJ whole genome shotgun (WGS) entry which is preliminary data.</text>
</comment>
<accession>A0A9W6ZLG6</accession>
<feature type="compositionally biased region" description="Basic and acidic residues" evidence="2">
    <location>
        <begin position="424"/>
        <end position="437"/>
    </location>
</feature>
<sequence>MSKTLDAAWSTGGFSGLPQSRGPTRGTTGDRRSSQGGMRVSSSQKSLSQARKINGSALLSPKFKSTGFSNNLEGRFYENNGMEASKIKKKLKKLDQAKRQKKLNEMERKREQKRIELIEARLKAKEDARRAKEEEEQRIVDSAHALQGLYKCRKARMRVNFMRREASEMDKLALFFQSSYRGMLGRKAYAATLKGRNDKLVSKIQAILRGRYNYKKIAEQELFMIVRKNYLATMVQRRWRGIFGRTRFNRLLERRRHLSASRMQALYRGVRGKKLFSMRQAVVREQNEMKRLKALEEARIHKAVSMIQSVVRRNLANTVMKVLREERRQKCVLIMQSVMRGKLGREKAARRRELLEEEERELEEARLEMEREEREEARKLELERQRVEAAERRKREKEEEDRRRKEMERERLRKLVEEEERKEEEEGRKERREKEGVGDENADFVIDQDFEDGEGTGAEGLDDLNEGGAFDDNDGEGLNDLGGDEDQITNNDDENDVVSSSSSEPVRRQSFLDRMGGADDRVYDVDYFLDNGEDVDDVDHEYETKYVATGPNADETDEDGFEDGGEENLEDLGGKEDNFDDDFDDGEERVDDLKAEGESFGDDFDGGGEDENDLLE</sequence>
<reference evidence="4" key="1">
    <citation type="journal article" date="2023" name="Commun. Biol.">
        <title>Genome analysis of Parmales, the sister group of diatoms, reveals the evolutionary specialization of diatoms from phago-mixotrophs to photoautotrophs.</title>
        <authorList>
            <person name="Ban H."/>
            <person name="Sato S."/>
            <person name="Yoshikawa S."/>
            <person name="Yamada K."/>
            <person name="Nakamura Y."/>
            <person name="Ichinomiya M."/>
            <person name="Sato N."/>
            <person name="Blanc-Mathieu R."/>
            <person name="Endo H."/>
            <person name="Kuwata A."/>
            <person name="Ogata H."/>
        </authorList>
    </citation>
    <scope>NUCLEOTIDE SEQUENCE [LARGE SCALE GENOMIC DNA]</scope>
    <source>
        <strain evidence="4">NIES 3701</strain>
    </source>
</reference>
<keyword evidence="1" id="KW-0175">Coiled coil</keyword>
<dbReference type="InterPro" id="IPR000048">
    <property type="entry name" value="IQ_motif_EF-hand-BS"/>
</dbReference>
<evidence type="ECO:0000313" key="3">
    <source>
        <dbReference type="EMBL" id="GMH56577.1"/>
    </source>
</evidence>
<proteinExistence type="predicted"/>
<dbReference type="AlphaFoldDB" id="A0A9W6ZLG6"/>
<evidence type="ECO:0000256" key="2">
    <source>
        <dbReference type="SAM" id="MobiDB-lite"/>
    </source>
</evidence>
<dbReference type="PROSITE" id="PS50096">
    <property type="entry name" value="IQ"/>
    <property type="match status" value="4"/>
</dbReference>
<evidence type="ECO:0000313" key="4">
    <source>
        <dbReference type="Proteomes" id="UP001165085"/>
    </source>
</evidence>
<evidence type="ECO:0000256" key="1">
    <source>
        <dbReference type="SAM" id="Coils"/>
    </source>
</evidence>
<dbReference type="SMART" id="SM00015">
    <property type="entry name" value="IQ"/>
    <property type="match status" value="6"/>
</dbReference>
<feature type="compositionally biased region" description="Acidic residues" evidence="2">
    <location>
        <begin position="578"/>
        <end position="590"/>
    </location>
</feature>
<gene>
    <name evidence="3" type="ORF">TrST_g9052</name>
</gene>
<feature type="region of interest" description="Disordered" evidence="2">
    <location>
        <begin position="545"/>
        <end position="616"/>
    </location>
</feature>
<feature type="compositionally biased region" description="Polar residues" evidence="2">
    <location>
        <begin position="40"/>
        <end position="51"/>
    </location>
</feature>
<feature type="compositionally biased region" description="Acidic residues" evidence="2">
    <location>
        <begin position="554"/>
        <end position="570"/>
    </location>
</feature>
<feature type="region of interest" description="Disordered" evidence="2">
    <location>
        <begin position="1"/>
        <end position="53"/>
    </location>
</feature>